<dbReference type="GO" id="GO:0003700">
    <property type="term" value="F:DNA-binding transcription factor activity"/>
    <property type="evidence" value="ECO:0007669"/>
    <property type="project" value="InterPro"/>
</dbReference>
<evidence type="ECO:0000256" key="8">
    <source>
        <dbReference type="RuleBase" id="RU004020"/>
    </source>
</evidence>
<sequence>MPFGAAYVTVLHPRHHILNGKFFTGPLRPLNDILVDVSIAKQLCPMSILQPDTVRPPQVLSEQPPLRLSPHIAVLVPTPTRPAHSPSPSPGVPQEPPAPSAAATGKTQTVFIHKLYDMLHDPTISHLIWWAPSHDSFCLLPGEDFSKVLSQYFKHTNIASFIRQLNMYGFHKVNDTFQNSEKESAAALAGGSSTTSANKWEFRHSANQFRKGDVDSLKLIKRRSSKNINSHKEVVNLKSLPPTSNPIGPPHYAYPPYYSEDESAHPGAHSRHHSADSLYHQALLVQHQTVLNGTFPPQPLGPPPQYKLPPTASTPGPEPPTQGSNHSTPQFAHAHPHEVPHGAPSPQGHAPLHYHPHIQHQQPQQPPSGAPVPPPLKTSRSFENSINFKFLDLNNQVNSLKNELSAMNSKYDTVLLELKRNLSDTLQILEMFENLIQSAPANDTQVKRENPEPESDRPTINSNIFNRAENNRTPVNTPATQALREKEDEVNTSPMSVVHSNKNPAGAAISNLEPLKASAPLLNEISKFKSVLLQRINQNTLNNVNISSNATGPAYHLNTPNFNSATSKKPSNSNLHIVPQYYPLNPHYTIYNPHRHPGKVSTSLLISNDEQQPGQPPSQVQQQNPRNMSVFVDPLQPIPSRQSKILCDENQPGPQGNQGSAAANSSNAYRMRAESKSYSPLTIGGANAGPTSSVKPNPSQPATMVAGAVTASPSQIGSSSSRSSIYDNIKGGLPELKNYRQYPFPNMSNNGTENSSGSNTPSHPIQSQLPPHTSAITHHHKLSGSRTNSLPNPQIDHTQNLDGAPTSAGPGNPEANHYHSQRNSFTSMYEHKHPHPSQLHYYPNSVHLPPPTPQLQPGLSSNNSAASGVAPLGALQKSSSASTSGSTIPTINTLRSDSPKPLTPTPEASAKLLDIDPQRVPSPNVASIQSESKNQLPSVSELDRSISITNITARPTSPSKVETKLQSLLHKEESPAEKPTIGENEKNETEPDLKKRKL</sequence>
<dbReference type="FunFam" id="1.10.10.10:FF:000027">
    <property type="entry name" value="Heat shock transcription factor 1"/>
    <property type="match status" value="1"/>
</dbReference>
<organism evidence="11 12">
    <name type="scientific">Suhomyces tanzawaensis NRRL Y-17324</name>
    <dbReference type="NCBI Taxonomy" id="984487"/>
    <lineage>
        <taxon>Eukaryota</taxon>
        <taxon>Fungi</taxon>
        <taxon>Dikarya</taxon>
        <taxon>Ascomycota</taxon>
        <taxon>Saccharomycotina</taxon>
        <taxon>Pichiomycetes</taxon>
        <taxon>Debaryomycetaceae</taxon>
        <taxon>Suhomyces</taxon>
    </lineage>
</organism>
<feature type="region of interest" description="Disordered" evidence="9">
    <location>
        <begin position="440"/>
        <end position="495"/>
    </location>
</feature>
<comment type="subcellular location">
    <subcellularLocation>
        <location evidence="1">Nucleus</location>
    </subcellularLocation>
</comment>
<dbReference type="GeneID" id="30980607"/>
<dbReference type="PANTHER" id="PTHR10015:SF396">
    <property type="entry name" value="FLOCCULATION SUPPRESSION PROTEIN"/>
    <property type="match status" value="1"/>
</dbReference>
<evidence type="ECO:0000256" key="4">
    <source>
        <dbReference type="ARBA" id="ARBA00023163"/>
    </source>
</evidence>
<feature type="compositionally biased region" description="Polar residues" evidence="9">
    <location>
        <begin position="924"/>
        <end position="938"/>
    </location>
</feature>
<evidence type="ECO:0000256" key="7">
    <source>
        <dbReference type="ARBA" id="ARBA00084017"/>
    </source>
</evidence>
<feature type="compositionally biased region" description="Polar residues" evidence="9">
    <location>
        <begin position="471"/>
        <end position="480"/>
    </location>
</feature>
<dbReference type="InterPro" id="IPR000232">
    <property type="entry name" value="HSF_DNA-bd"/>
</dbReference>
<comment type="similarity">
    <text evidence="8">Belongs to the HSF family.</text>
</comment>
<feature type="compositionally biased region" description="Basic and acidic residues" evidence="9">
    <location>
        <begin position="983"/>
        <end position="998"/>
    </location>
</feature>
<dbReference type="InterPro" id="IPR036390">
    <property type="entry name" value="WH_DNA-bd_sf"/>
</dbReference>
<dbReference type="GO" id="GO:0043565">
    <property type="term" value="F:sequence-specific DNA binding"/>
    <property type="evidence" value="ECO:0007669"/>
    <property type="project" value="InterPro"/>
</dbReference>
<feature type="region of interest" description="Disordered" evidence="9">
    <location>
        <begin position="737"/>
        <end position="998"/>
    </location>
</feature>
<evidence type="ECO:0000256" key="2">
    <source>
        <dbReference type="ARBA" id="ARBA00023015"/>
    </source>
</evidence>
<feature type="compositionally biased region" description="Low complexity" evidence="9">
    <location>
        <begin position="746"/>
        <end position="762"/>
    </location>
</feature>
<feature type="compositionally biased region" description="Polar residues" evidence="9">
    <location>
        <begin position="946"/>
        <end position="966"/>
    </location>
</feature>
<dbReference type="Proteomes" id="UP000094285">
    <property type="component" value="Unassembled WGS sequence"/>
</dbReference>
<dbReference type="PROSITE" id="PS00434">
    <property type="entry name" value="HSF_DOMAIN"/>
    <property type="match status" value="1"/>
</dbReference>
<keyword evidence="5" id="KW-0539">Nucleus</keyword>
<dbReference type="PANTHER" id="PTHR10015">
    <property type="entry name" value="HEAT SHOCK TRANSCRIPTION FACTOR"/>
    <property type="match status" value="1"/>
</dbReference>
<keyword evidence="3" id="KW-0238">DNA-binding</keyword>
<evidence type="ECO:0000256" key="6">
    <source>
        <dbReference type="ARBA" id="ARBA00068818"/>
    </source>
</evidence>
<feature type="compositionally biased region" description="Low complexity" evidence="9">
    <location>
        <begin position="655"/>
        <end position="668"/>
    </location>
</feature>
<feature type="region of interest" description="Disordered" evidence="9">
    <location>
        <begin position="292"/>
        <end position="380"/>
    </location>
</feature>
<evidence type="ECO:0000259" key="10">
    <source>
        <dbReference type="PROSITE" id="PS00434"/>
    </source>
</evidence>
<evidence type="ECO:0000313" key="12">
    <source>
        <dbReference type="Proteomes" id="UP000094285"/>
    </source>
</evidence>
<name>A0A1E4SRA4_9ASCO</name>
<keyword evidence="2" id="KW-0805">Transcription regulation</keyword>
<proteinExistence type="inferred from homology"/>
<gene>
    <name evidence="11" type="ORF">CANTADRAFT_19624</name>
</gene>
<dbReference type="STRING" id="984487.A0A1E4SRA4"/>
<dbReference type="Gene3D" id="1.10.10.10">
    <property type="entry name" value="Winged helix-like DNA-binding domain superfamily/Winged helix DNA-binding domain"/>
    <property type="match status" value="1"/>
</dbReference>
<feature type="compositionally biased region" description="Polar residues" evidence="9">
    <location>
        <begin position="784"/>
        <end position="801"/>
    </location>
</feature>
<feature type="compositionally biased region" description="Pro residues" evidence="9">
    <location>
        <begin position="243"/>
        <end position="253"/>
    </location>
</feature>
<feature type="compositionally biased region" description="Pro residues" evidence="9">
    <location>
        <begin position="85"/>
        <end position="99"/>
    </location>
</feature>
<dbReference type="OrthoDB" id="60033at2759"/>
<dbReference type="Pfam" id="PF00447">
    <property type="entry name" value="HSF_DNA-bind"/>
    <property type="match status" value="1"/>
</dbReference>
<feature type="compositionally biased region" description="Basic and acidic residues" evidence="9">
    <location>
        <begin position="445"/>
        <end position="457"/>
    </location>
</feature>
<accession>A0A1E4SRA4</accession>
<feature type="region of interest" description="Disordered" evidence="9">
    <location>
        <begin position="77"/>
        <end position="104"/>
    </location>
</feature>
<feature type="compositionally biased region" description="Low complexity" evidence="9">
    <location>
        <begin position="878"/>
        <end position="887"/>
    </location>
</feature>
<feature type="domain" description="HSF-type DNA-binding" evidence="10">
    <location>
        <begin position="149"/>
        <end position="173"/>
    </location>
</feature>
<keyword evidence="12" id="KW-1185">Reference proteome</keyword>
<dbReference type="GO" id="GO:0005634">
    <property type="term" value="C:nucleus"/>
    <property type="evidence" value="ECO:0007669"/>
    <property type="project" value="UniProtKB-SubCell"/>
</dbReference>
<evidence type="ECO:0000256" key="9">
    <source>
        <dbReference type="SAM" id="MobiDB-lite"/>
    </source>
</evidence>
<dbReference type="SMART" id="SM00415">
    <property type="entry name" value="HSF"/>
    <property type="match status" value="1"/>
</dbReference>
<dbReference type="EMBL" id="KV453909">
    <property type="protein sequence ID" value="ODV82031.1"/>
    <property type="molecule type" value="Genomic_DNA"/>
</dbReference>
<feature type="compositionally biased region" description="Low complexity" evidence="9">
    <location>
        <begin position="712"/>
        <end position="724"/>
    </location>
</feature>
<feature type="region of interest" description="Disordered" evidence="9">
    <location>
        <begin position="645"/>
        <end position="724"/>
    </location>
</feature>
<dbReference type="PRINTS" id="PR00056">
    <property type="entry name" value="HSFDOMAIN"/>
</dbReference>
<evidence type="ECO:0000256" key="5">
    <source>
        <dbReference type="ARBA" id="ARBA00023242"/>
    </source>
</evidence>
<feature type="compositionally biased region" description="Polar residues" evidence="9">
    <location>
        <begin position="763"/>
        <end position="776"/>
    </location>
</feature>
<keyword evidence="4" id="KW-0804">Transcription</keyword>
<feature type="region of interest" description="Disordered" evidence="9">
    <location>
        <begin position="236"/>
        <end position="275"/>
    </location>
</feature>
<evidence type="ECO:0000313" key="11">
    <source>
        <dbReference type="EMBL" id="ODV82031.1"/>
    </source>
</evidence>
<feature type="compositionally biased region" description="Pro residues" evidence="9">
    <location>
        <begin position="296"/>
        <end position="307"/>
    </location>
</feature>
<reference evidence="12" key="1">
    <citation type="submission" date="2016-05" db="EMBL/GenBank/DDBJ databases">
        <title>Comparative genomics of biotechnologically important yeasts.</title>
        <authorList>
            <consortium name="DOE Joint Genome Institute"/>
            <person name="Riley R."/>
            <person name="Haridas S."/>
            <person name="Wolfe K.H."/>
            <person name="Lopes M.R."/>
            <person name="Hittinger C.T."/>
            <person name="Goker M."/>
            <person name="Salamov A."/>
            <person name="Wisecaver J."/>
            <person name="Long T.M."/>
            <person name="Aerts A.L."/>
            <person name="Barry K."/>
            <person name="Choi C."/>
            <person name="Clum A."/>
            <person name="Coughlan A.Y."/>
            <person name="Deshpande S."/>
            <person name="Douglass A.P."/>
            <person name="Hanson S.J."/>
            <person name="Klenk H.-P."/>
            <person name="Labutti K."/>
            <person name="Lapidus A."/>
            <person name="Lindquist E."/>
            <person name="Lipzen A."/>
            <person name="Meier-Kolthoff J.P."/>
            <person name="Ohm R.A."/>
            <person name="Otillar R.P."/>
            <person name="Pangilinan J."/>
            <person name="Peng Y."/>
            <person name="Rokas A."/>
            <person name="Rosa C.A."/>
            <person name="Scheuner C."/>
            <person name="Sibirny A.A."/>
            <person name="Slot J.C."/>
            <person name="Stielow J.B."/>
            <person name="Sun H."/>
            <person name="Kurtzman C.P."/>
            <person name="Blackwell M."/>
            <person name="Grigoriev I.V."/>
            <person name="Jeffries T.W."/>
        </authorList>
    </citation>
    <scope>NUCLEOTIDE SEQUENCE [LARGE SCALE GENOMIC DNA]</scope>
    <source>
        <strain evidence="12">NRRL Y-17324</strain>
    </source>
</reference>
<dbReference type="RefSeq" id="XP_020067153.1">
    <property type="nucleotide sequence ID" value="XM_020206470.1"/>
</dbReference>
<evidence type="ECO:0000256" key="3">
    <source>
        <dbReference type="ARBA" id="ARBA00023125"/>
    </source>
</evidence>
<dbReference type="AlphaFoldDB" id="A0A1E4SRA4"/>
<evidence type="ECO:0000256" key="1">
    <source>
        <dbReference type="ARBA" id="ARBA00004123"/>
    </source>
</evidence>
<protein>
    <recommendedName>
        <fullName evidence="6">Heat shock transcription factor</fullName>
    </recommendedName>
    <alternativeName>
        <fullName evidence="7">Heat shock factor protein</fullName>
    </alternativeName>
</protein>
<feature type="compositionally biased region" description="Polar residues" evidence="9">
    <location>
        <begin position="689"/>
        <end position="702"/>
    </location>
</feature>
<dbReference type="InterPro" id="IPR036388">
    <property type="entry name" value="WH-like_DNA-bd_sf"/>
</dbReference>
<dbReference type="SUPFAM" id="SSF46785">
    <property type="entry name" value="Winged helix' DNA-binding domain"/>
    <property type="match status" value="1"/>
</dbReference>
<feature type="compositionally biased region" description="Pro residues" evidence="9">
    <location>
        <begin position="364"/>
        <end position="376"/>
    </location>
</feature>